<protein>
    <submittedName>
        <fullName evidence="1">Uncharacterized protein</fullName>
    </submittedName>
</protein>
<comment type="caution">
    <text evidence="1">The sequence shown here is derived from an EMBL/GenBank/DDBJ whole genome shotgun (WGS) entry which is preliminary data.</text>
</comment>
<dbReference type="EMBL" id="LAZR01055978">
    <property type="protein sequence ID" value="KKK75179.1"/>
    <property type="molecule type" value="Genomic_DNA"/>
</dbReference>
<proteinExistence type="predicted"/>
<dbReference type="AlphaFoldDB" id="A0A0F9A9H0"/>
<feature type="non-terminal residue" evidence="1">
    <location>
        <position position="55"/>
    </location>
</feature>
<sequence length="55" mass="6534">MSLLLEKNEDFYKYYHDLLKSMPVIIFDSANWSLCEAQPVNSEDMSNNNIISYLW</sequence>
<gene>
    <name evidence="1" type="ORF">LCGC14_2876320</name>
</gene>
<evidence type="ECO:0000313" key="1">
    <source>
        <dbReference type="EMBL" id="KKK75179.1"/>
    </source>
</evidence>
<name>A0A0F9A9H0_9ZZZZ</name>
<reference evidence="1" key="1">
    <citation type="journal article" date="2015" name="Nature">
        <title>Complex archaea that bridge the gap between prokaryotes and eukaryotes.</title>
        <authorList>
            <person name="Spang A."/>
            <person name="Saw J.H."/>
            <person name="Jorgensen S.L."/>
            <person name="Zaremba-Niedzwiedzka K."/>
            <person name="Martijn J."/>
            <person name="Lind A.E."/>
            <person name="van Eijk R."/>
            <person name="Schleper C."/>
            <person name="Guy L."/>
            <person name="Ettema T.J."/>
        </authorList>
    </citation>
    <scope>NUCLEOTIDE SEQUENCE</scope>
</reference>
<organism evidence="1">
    <name type="scientific">marine sediment metagenome</name>
    <dbReference type="NCBI Taxonomy" id="412755"/>
    <lineage>
        <taxon>unclassified sequences</taxon>
        <taxon>metagenomes</taxon>
        <taxon>ecological metagenomes</taxon>
    </lineage>
</organism>
<accession>A0A0F9A9H0</accession>